<comment type="similarity">
    <text evidence="1">Belongs to the bacterial solute-binding protein 5 family.</text>
</comment>
<dbReference type="RefSeq" id="WP_129888857.1">
    <property type="nucleotide sequence ID" value="NZ_CP035758.1"/>
</dbReference>
<reference evidence="5 6" key="1">
    <citation type="submission" date="2019-01" db="EMBL/GenBank/DDBJ databases">
        <title>Ktedonosporobacter rubrisoli SCAWS-G2.</title>
        <authorList>
            <person name="Huang Y."/>
            <person name="Yan B."/>
        </authorList>
    </citation>
    <scope>NUCLEOTIDE SEQUENCE [LARGE SCALE GENOMIC DNA]</scope>
    <source>
        <strain evidence="5 6">SCAWS-G2</strain>
    </source>
</reference>
<dbReference type="GO" id="GO:0015833">
    <property type="term" value="P:peptide transport"/>
    <property type="evidence" value="ECO:0007669"/>
    <property type="project" value="TreeGrafter"/>
</dbReference>
<sequence length="596" mass="67061">MSISLNQKETSITRRQALQLVLLTSGSVVAGDWLAACGGSNTRTTQQSGGVAPTPRNQTVIIDGAGQFSVFDSFNPFIPNGEQYDGGLTQVCSEFLFYYNLATGETKPWLAKEWKYNADNTELTITLNPKVHWNDGVPFTAKDIKFTIEMLMGNSALAGSDTYRQAVKTVAAPDDHTVVFSLKQGNPRFHYNFVCGIIWAQRIVPAHIWSKQDPLKFKDNPPVRTGPYKLDRTYPSQFMFIWKKDPNYWNKDELDPKPEYVVYRTAPAADSEVEEFKRAQIDVPANSFDYTHALAIKNSGYKNMVISTKFRDPDPRAIAINCDPSKGLLSDPRMHWAISYLINRQQIGESVWPIATPPAQFPWADYQSNAKWSDKAIAAKYQFTYNPQKAIELLNEMGTVLGSDGKRTYKGQPLHYEISTSSKVGDPEYIYGQKLAEELNKVGIDATVRAYSGAVWYDRLYRGNFDLATWWINGGVLDPSTLYAYFEIRNTKPIGQDASSGGNIFRAKYQELSDAAGKLDTIDPNSPNSVAEFNQTLEAYYKYLPFIPICQATYATVFNSTYWVGWPTDENLYQVPSSWWGQFLFVLGSLKPTGQA</sequence>
<dbReference type="PANTHER" id="PTHR30290">
    <property type="entry name" value="PERIPLASMIC BINDING COMPONENT OF ABC TRANSPORTER"/>
    <property type="match status" value="1"/>
</dbReference>
<organism evidence="5 6">
    <name type="scientific">Ktedonosporobacter rubrisoli</name>
    <dbReference type="NCBI Taxonomy" id="2509675"/>
    <lineage>
        <taxon>Bacteria</taxon>
        <taxon>Bacillati</taxon>
        <taxon>Chloroflexota</taxon>
        <taxon>Ktedonobacteria</taxon>
        <taxon>Ktedonobacterales</taxon>
        <taxon>Ktedonosporobacteraceae</taxon>
        <taxon>Ktedonosporobacter</taxon>
    </lineage>
</organism>
<dbReference type="Gene3D" id="3.10.105.10">
    <property type="entry name" value="Dipeptide-binding Protein, Domain 3"/>
    <property type="match status" value="1"/>
</dbReference>
<name>A0A4P6JR52_KTERU</name>
<dbReference type="CDD" id="cd08509">
    <property type="entry name" value="PBP2_TmCBP_oligosaccharides_like"/>
    <property type="match status" value="1"/>
</dbReference>
<dbReference type="KEGG" id="kbs:EPA93_18115"/>
<accession>A0A4P6JR52</accession>
<gene>
    <name evidence="5" type="ORF">EPA93_18115</name>
</gene>
<dbReference type="AlphaFoldDB" id="A0A4P6JR52"/>
<dbReference type="GO" id="GO:1904680">
    <property type="term" value="F:peptide transmembrane transporter activity"/>
    <property type="evidence" value="ECO:0007669"/>
    <property type="project" value="TreeGrafter"/>
</dbReference>
<dbReference type="Proteomes" id="UP000290365">
    <property type="component" value="Chromosome"/>
</dbReference>
<protein>
    <submittedName>
        <fullName evidence="5">ABC transporter substrate-binding protein</fullName>
    </submittedName>
</protein>
<evidence type="ECO:0000313" key="6">
    <source>
        <dbReference type="Proteomes" id="UP000290365"/>
    </source>
</evidence>
<dbReference type="EMBL" id="CP035758">
    <property type="protein sequence ID" value="QBD77804.1"/>
    <property type="molecule type" value="Genomic_DNA"/>
</dbReference>
<feature type="domain" description="Solute-binding protein family 5" evidence="4">
    <location>
        <begin position="106"/>
        <end position="486"/>
    </location>
</feature>
<evidence type="ECO:0000313" key="5">
    <source>
        <dbReference type="EMBL" id="QBD77804.1"/>
    </source>
</evidence>
<evidence type="ECO:0000256" key="1">
    <source>
        <dbReference type="ARBA" id="ARBA00005695"/>
    </source>
</evidence>
<evidence type="ECO:0000256" key="2">
    <source>
        <dbReference type="ARBA" id="ARBA00022448"/>
    </source>
</evidence>
<proteinExistence type="inferred from homology"/>
<keyword evidence="6" id="KW-1185">Reference proteome</keyword>
<evidence type="ECO:0000259" key="4">
    <source>
        <dbReference type="Pfam" id="PF00496"/>
    </source>
</evidence>
<dbReference type="Gene3D" id="3.40.190.10">
    <property type="entry name" value="Periplasmic binding protein-like II"/>
    <property type="match status" value="1"/>
</dbReference>
<dbReference type="Gene3D" id="3.90.76.10">
    <property type="entry name" value="Dipeptide-binding Protein, Domain 1"/>
    <property type="match status" value="1"/>
</dbReference>
<dbReference type="OrthoDB" id="9772924at2"/>
<keyword evidence="2" id="KW-0813">Transport</keyword>
<dbReference type="InterPro" id="IPR000914">
    <property type="entry name" value="SBP_5_dom"/>
</dbReference>
<dbReference type="InterPro" id="IPR039424">
    <property type="entry name" value="SBP_5"/>
</dbReference>
<dbReference type="SUPFAM" id="SSF53850">
    <property type="entry name" value="Periplasmic binding protein-like II"/>
    <property type="match status" value="1"/>
</dbReference>
<keyword evidence="3" id="KW-0732">Signal</keyword>
<evidence type="ECO:0000256" key="3">
    <source>
        <dbReference type="ARBA" id="ARBA00022729"/>
    </source>
</evidence>
<dbReference type="PANTHER" id="PTHR30290:SF9">
    <property type="entry name" value="OLIGOPEPTIDE-BINDING PROTEIN APPA"/>
    <property type="match status" value="1"/>
</dbReference>
<dbReference type="Pfam" id="PF00496">
    <property type="entry name" value="SBP_bac_5"/>
    <property type="match status" value="1"/>
</dbReference>